<comment type="caution">
    <text evidence="10">The sequence shown here is derived from an EMBL/GenBank/DDBJ whole genome shotgun (WGS) entry which is preliminary data.</text>
</comment>
<dbReference type="PANTHER" id="PTHR43214:SF40">
    <property type="entry name" value="TRANSCRIPTIONAL REGULATORY PROTEIN LNRK"/>
    <property type="match status" value="1"/>
</dbReference>
<reference evidence="10" key="1">
    <citation type="submission" date="2020-12" db="EMBL/GenBank/DDBJ databases">
        <title>M. sibirica DSM 26468T genome.</title>
        <authorList>
            <person name="Thieme N."/>
            <person name="Rettenmaier R."/>
            <person name="Zverlov V."/>
            <person name="Liebl W."/>
        </authorList>
    </citation>
    <scope>NUCLEOTIDE SEQUENCE</scope>
    <source>
        <strain evidence="10">DSM 26468</strain>
    </source>
</reference>
<dbReference type="Gene3D" id="3.40.50.2300">
    <property type="match status" value="1"/>
</dbReference>
<evidence type="ECO:0000256" key="7">
    <source>
        <dbReference type="PROSITE-ProRule" id="PRU00169"/>
    </source>
</evidence>
<feature type="modified residue" description="4-aspartylphosphate" evidence="7">
    <location>
        <position position="53"/>
    </location>
</feature>
<dbReference type="GO" id="GO:0000160">
    <property type="term" value="P:phosphorelay signal transduction system"/>
    <property type="evidence" value="ECO:0007669"/>
    <property type="project" value="InterPro"/>
</dbReference>
<sequence>MKVLLIDDDKLVCSSLQIILSADPDIQVVGTGYHGRDGIELYRKLKPDVLLMDIRMEIMSGLEAGDKIISEFPEARILYLTTFLDDEYIIKALHIGAKGYMLKQNYESILPALKAVYAGQNVYGDEIITKLPDLIGKANDTKSLDQYGITEKEYEIITKIADGLSNKEISELMYLSEGTVRNNISTILEKLNLRDRTQIAIFYYKNMK</sequence>
<dbReference type="CDD" id="cd06170">
    <property type="entry name" value="LuxR_C_like"/>
    <property type="match status" value="1"/>
</dbReference>
<evidence type="ECO:0000256" key="3">
    <source>
        <dbReference type="ARBA" id="ARBA00023015"/>
    </source>
</evidence>
<dbReference type="EMBL" id="JAEAGR010000003">
    <property type="protein sequence ID" value="MBH1940104.1"/>
    <property type="molecule type" value="Genomic_DNA"/>
</dbReference>
<keyword evidence="2 7" id="KW-0597">Phosphoprotein</keyword>
<keyword evidence="3" id="KW-0805">Transcription regulation</keyword>
<dbReference type="InterPro" id="IPR016032">
    <property type="entry name" value="Sig_transdc_resp-reg_C-effctor"/>
</dbReference>
<dbReference type="SUPFAM" id="SSF52172">
    <property type="entry name" value="CheY-like"/>
    <property type="match status" value="1"/>
</dbReference>
<dbReference type="PRINTS" id="PR00038">
    <property type="entry name" value="HTHLUXR"/>
</dbReference>
<dbReference type="PROSITE" id="PS50043">
    <property type="entry name" value="HTH_LUXR_2"/>
    <property type="match status" value="1"/>
</dbReference>
<evidence type="ECO:0000259" key="8">
    <source>
        <dbReference type="PROSITE" id="PS50043"/>
    </source>
</evidence>
<keyword evidence="4" id="KW-0238">DNA-binding</keyword>
<dbReference type="SUPFAM" id="SSF46894">
    <property type="entry name" value="C-terminal effector domain of the bipartite response regulators"/>
    <property type="match status" value="1"/>
</dbReference>
<evidence type="ECO:0000256" key="2">
    <source>
        <dbReference type="ARBA" id="ARBA00022553"/>
    </source>
</evidence>
<feature type="domain" description="HTH luxR-type" evidence="8">
    <location>
        <begin position="137"/>
        <end position="207"/>
    </location>
</feature>
<dbReference type="SMART" id="SM00448">
    <property type="entry name" value="REC"/>
    <property type="match status" value="1"/>
</dbReference>
<evidence type="ECO:0000256" key="5">
    <source>
        <dbReference type="ARBA" id="ARBA00023163"/>
    </source>
</evidence>
<evidence type="ECO:0000313" key="11">
    <source>
        <dbReference type="Proteomes" id="UP000623269"/>
    </source>
</evidence>
<dbReference type="InterPro" id="IPR039420">
    <property type="entry name" value="WalR-like"/>
</dbReference>
<organism evidence="10 11">
    <name type="scientific">Mobilitalea sibirica</name>
    <dbReference type="NCBI Taxonomy" id="1462919"/>
    <lineage>
        <taxon>Bacteria</taxon>
        <taxon>Bacillati</taxon>
        <taxon>Bacillota</taxon>
        <taxon>Clostridia</taxon>
        <taxon>Lachnospirales</taxon>
        <taxon>Lachnospiraceae</taxon>
        <taxon>Mobilitalea</taxon>
    </lineage>
</organism>
<protein>
    <recommendedName>
        <fullName evidence="1">Stage 0 sporulation protein A homolog</fullName>
    </recommendedName>
</protein>
<dbReference type="InterPro" id="IPR000792">
    <property type="entry name" value="Tscrpt_reg_LuxR_C"/>
</dbReference>
<proteinExistence type="predicted"/>
<comment type="function">
    <text evidence="6">May play the central regulatory role in sporulation. It may be an element of the effector pathway responsible for the activation of sporulation genes in response to nutritional stress. Spo0A may act in concert with spo0H (a sigma factor) to control the expression of some genes that are critical to the sporulation process.</text>
</comment>
<evidence type="ECO:0000256" key="4">
    <source>
        <dbReference type="ARBA" id="ARBA00023125"/>
    </source>
</evidence>
<dbReference type="AlphaFoldDB" id="A0A8J7GXT2"/>
<feature type="domain" description="Response regulatory" evidence="9">
    <location>
        <begin position="2"/>
        <end position="118"/>
    </location>
</feature>
<keyword evidence="11" id="KW-1185">Reference proteome</keyword>
<evidence type="ECO:0000313" key="10">
    <source>
        <dbReference type="EMBL" id="MBH1940104.1"/>
    </source>
</evidence>
<dbReference type="InterPro" id="IPR011006">
    <property type="entry name" value="CheY-like_superfamily"/>
</dbReference>
<accession>A0A8J7GXT2</accession>
<evidence type="ECO:0000256" key="6">
    <source>
        <dbReference type="ARBA" id="ARBA00024867"/>
    </source>
</evidence>
<name>A0A8J7GXT2_9FIRM</name>
<dbReference type="Pfam" id="PF00072">
    <property type="entry name" value="Response_reg"/>
    <property type="match status" value="1"/>
</dbReference>
<evidence type="ECO:0000256" key="1">
    <source>
        <dbReference type="ARBA" id="ARBA00018672"/>
    </source>
</evidence>
<dbReference type="InterPro" id="IPR058245">
    <property type="entry name" value="NreC/VraR/RcsB-like_REC"/>
</dbReference>
<dbReference type="Pfam" id="PF00196">
    <property type="entry name" value="GerE"/>
    <property type="match status" value="1"/>
</dbReference>
<dbReference type="CDD" id="cd17535">
    <property type="entry name" value="REC_NarL-like"/>
    <property type="match status" value="1"/>
</dbReference>
<dbReference type="InterPro" id="IPR001789">
    <property type="entry name" value="Sig_transdc_resp-reg_receiver"/>
</dbReference>
<dbReference type="Proteomes" id="UP000623269">
    <property type="component" value="Unassembled WGS sequence"/>
</dbReference>
<evidence type="ECO:0000259" key="9">
    <source>
        <dbReference type="PROSITE" id="PS50110"/>
    </source>
</evidence>
<dbReference type="PANTHER" id="PTHR43214">
    <property type="entry name" value="TWO-COMPONENT RESPONSE REGULATOR"/>
    <property type="match status" value="1"/>
</dbReference>
<dbReference type="PROSITE" id="PS50110">
    <property type="entry name" value="RESPONSE_REGULATORY"/>
    <property type="match status" value="1"/>
</dbReference>
<dbReference type="GO" id="GO:0006355">
    <property type="term" value="P:regulation of DNA-templated transcription"/>
    <property type="evidence" value="ECO:0007669"/>
    <property type="project" value="InterPro"/>
</dbReference>
<gene>
    <name evidence="10" type="ORF">I5677_04245</name>
</gene>
<dbReference type="RefSeq" id="WP_197660325.1">
    <property type="nucleotide sequence ID" value="NZ_JAEAGR010000003.1"/>
</dbReference>
<keyword evidence="5" id="KW-0804">Transcription</keyword>
<dbReference type="SMART" id="SM00421">
    <property type="entry name" value="HTH_LUXR"/>
    <property type="match status" value="1"/>
</dbReference>
<dbReference type="GO" id="GO:0003677">
    <property type="term" value="F:DNA binding"/>
    <property type="evidence" value="ECO:0007669"/>
    <property type="project" value="UniProtKB-KW"/>
</dbReference>